<keyword evidence="2" id="KW-0812">Transmembrane</keyword>
<organism evidence="4 5">
    <name type="scientific">Lepraria neglecta</name>
    <dbReference type="NCBI Taxonomy" id="209136"/>
    <lineage>
        <taxon>Eukaryota</taxon>
        <taxon>Fungi</taxon>
        <taxon>Dikarya</taxon>
        <taxon>Ascomycota</taxon>
        <taxon>Pezizomycotina</taxon>
        <taxon>Lecanoromycetes</taxon>
        <taxon>OSLEUM clade</taxon>
        <taxon>Lecanoromycetidae</taxon>
        <taxon>Lecanorales</taxon>
        <taxon>Lecanorineae</taxon>
        <taxon>Stereocaulaceae</taxon>
        <taxon>Lepraria</taxon>
    </lineage>
</organism>
<feature type="compositionally biased region" description="Basic and acidic residues" evidence="1">
    <location>
        <begin position="340"/>
        <end position="358"/>
    </location>
</feature>
<dbReference type="EMBL" id="JASNWA010000009">
    <property type="protein sequence ID" value="KAK3170272.1"/>
    <property type="molecule type" value="Genomic_DNA"/>
</dbReference>
<dbReference type="PANTHER" id="PTHR42470:SF2">
    <property type="match status" value="1"/>
</dbReference>
<feature type="transmembrane region" description="Helical" evidence="2">
    <location>
        <begin position="171"/>
        <end position="191"/>
    </location>
</feature>
<feature type="transmembrane region" description="Helical" evidence="2">
    <location>
        <begin position="114"/>
        <end position="136"/>
    </location>
</feature>
<reference evidence="4" key="1">
    <citation type="submission" date="2022-11" db="EMBL/GenBank/DDBJ databases">
        <title>Chromosomal genome sequence assembly and mating type (MAT) locus characterization of the leprose asexual lichenized fungus Lepraria neglecta (Nyl.) Erichsen.</title>
        <authorList>
            <person name="Allen J.L."/>
            <person name="Pfeffer B."/>
        </authorList>
    </citation>
    <scope>NUCLEOTIDE SEQUENCE</scope>
    <source>
        <strain evidence="4">Allen 5258</strain>
    </source>
</reference>
<feature type="compositionally biased region" description="Basic and acidic residues" evidence="1">
    <location>
        <begin position="828"/>
        <end position="846"/>
    </location>
</feature>
<evidence type="ECO:0000256" key="2">
    <source>
        <dbReference type="SAM" id="Phobius"/>
    </source>
</evidence>
<evidence type="ECO:0000256" key="1">
    <source>
        <dbReference type="SAM" id="MobiDB-lite"/>
    </source>
</evidence>
<dbReference type="InterPro" id="IPR057684">
    <property type="entry name" value="DUF7924"/>
</dbReference>
<gene>
    <name evidence="4" type="ORF">OEA41_009659</name>
</gene>
<dbReference type="Pfam" id="PF25545">
    <property type="entry name" value="DUF7924"/>
    <property type="match status" value="1"/>
</dbReference>
<feature type="region of interest" description="Disordered" evidence="1">
    <location>
        <begin position="820"/>
        <end position="853"/>
    </location>
</feature>
<feature type="region of interest" description="Disordered" evidence="1">
    <location>
        <begin position="336"/>
        <end position="438"/>
    </location>
</feature>
<proteinExistence type="predicted"/>
<evidence type="ECO:0000313" key="4">
    <source>
        <dbReference type="EMBL" id="KAK3170272.1"/>
    </source>
</evidence>
<feature type="transmembrane region" description="Helical" evidence="2">
    <location>
        <begin position="28"/>
        <end position="52"/>
    </location>
</feature>
<keyword evidence="2" id="KW-0472">Membrane</keyword>
<feature type="transmembrane region" description="Helical" evidence="2">
    <location>
        <begin position="148"/>
        <end position="165"/>
    </location>
</feature>
<comment type="caution">
    <text evidence="4">The sequence shown here is derived from an EMBL/GenBank/DDBJ whole genome shotgun (WGS) entry which is preliminary data.</text>
</comment>
<sequence length="871" mass="99001">MPDIDPHIPGDEHIKHTPLTILSTLSPYSGLILAVVLVILFLIKQNILEAFLLRRLYTTKYTLLNDRDRRGFLNHHIAGGTKLLILIVGVYPFIDVAFRYAQLGDRFAPHSKVTLGDVLVVCTQVLCGMYIFELIYRVNVSPIATMHHLGTILVAEAAVAISLDLSREKDATIEFILCTVWGAFDIVCELLPHIAIILYRLRSTHHLFLSRLFLFAAISTFFGTVCETLVIFYLFGSLWPQWQIAFKIVTPLLHCAFSATQLHGSWIFWKMWKRQEKLLAKKLEEGDEEQASRPVTEERKQGEEVAVALREATVGGYSYKYPARTSYFFTRRATGMQRGKKLERAHRPLTNRKPDYRVSKSRLTTSQRRSARLQEITRGKAPKNVEKQHQQLPSPSSSASQKRQKRKRPLSHDPCLDEQTPSTRPRASPKSCEQVAEHPDDPVAHWVVTTFWPKAFGKEGFRMNQGNSTKRKGVSMHNSDRMERLAMNGIYMRASALMQRTSKDLCSSFLEGDRTPSQYPCYPPEQVPNILERIQDLGEGRLQRDITPWVVPSAENLFFSGEKTLDYIGEEIQADWTRCATMGGTRPKPDYTAGLLRTAFTKEEIGKLENYSSLERPFLFTPNLCFPFLICEAKTGQVGMDTADRQNIHSASIAVGAIIELYKAAFGTTYPDRMNELNGQVLAFSVSHNNTVVNLYGHYAVLSDDSTRTPNFYRYGIAMSSLTMYDGAERYKAYNFVRNVYEKFAPEHRKRIKDAVASLPALAERTGLTFAASDLALEDTTSQQNSQVAGSQDDGVFRAPSEPASVAKIRQMEEENKKLQEQVAKQIRQMEEEKKESKKREEKLEEQIAAQMKQQVEQQQEIISLLKQARM</sequence>
<evidence type="ECO:0000259" key="3">
    <source>
        <dbReference type="Pfam" id="PF25545"/>
    </source>
</evidence>
<keyword evidence="5" id="KW-1185">Reference proteome</keyword>
<feature type="transmembrane region" description="Helical" evidence="2">
    <location>
        <begin position="73"/>
        <end position="94"/>
    </location>
</feature>
<dbReference type="Proteomes" id="UP001276659">
    <property type="component" value="Unassembled WGS sequence"/>
</dbReference>
<protein>
    <recommendedName>
        <fullName evidence="3">DUF7924 domain-containing protein</fullName>
    </recommendedName>
</protein>
<feature type="compositionally biased region" description="Low complexity" evidence="1">
    <location>
        <begin position="390"/>
        <end position="401"/>
    </location>
</feature>
<dbReference type="AlphaFoldDB" id="A0AAD9Z5B4"/>
<evidence type="ECO:0000313" key="5">
    <source>
        <dbReference type="Proteomes" id="UP001276659"/>
    </source>
</evidence>
<feature type="transmembrane region" description="Helical" evidence="2">
    <location>
        <begin position="212"/>
        <end position="236"/>
    </location>
</feature>
<feature type="domain" description="DUF7924" evidence="3">
    <location>
        <begin position="529"/>
        <end position="756"/>
    </location>
</feature>
<keyword evidence="2" id="KW-1133">Transmembrane helix</keyword>
<dbReference type="PANTHER" id="PTHR42470">
    <property type="entry name" value="VAST DOMAIN-CONTAINING PROTEIN"/>
    <property type="match status" value="1"/>
</dbReference>
<accession>A0AAD9Z5B4</accession>
<name>A0AAD9Z5B4_9LECA</name>
<feature type="compositionally biased region" description="Basic and acidic residues" evidence="1">
    <location>
        <begin position="375"/>
        <end position="389"/>
    </location>
</feature>